<dbReference type="Pfam" id="PF22936">
    <property type="entry name" value="Pol_BBD"/>
    <property type="match status" value="1"/>
</dbReference>
<protein>
    <recommendedName>
        <fullName evidence="1">Retrovirus-related Pol polyprotein from transposon TNT 1-94-like beta-barrel domain-containing protein</fullName>
    </recommendedName>
</protein>
<gene>
    <name evidence="2" type="ORF">CR513_10201</name>
</gene>
<proteinExistence type="predicted"/>
<dbReference type="EMBL" id="QJKJ01001787">
    <property type="protein sequence ID" value="RDY05904.1"/>
    <property type="molecule type" value="Genomic_DNA"/>
</dbReference>
<feature type="non-terminal residue" evidence="2">
    <location>
        <position position="1"/>
    </location>
</feature>
<evidence type="ECO:0000313" key="3">
    <source>
        <dbReference type="Proteomes" id="UP000257109"/>
    </source>
</evidence>
<dbReference type="Proteomes" id="UP000257109">
    <property type="component" value="Unassembled WGS sequence"/>
</dbReference>
<name>A0A371HT79_MUCPR</name>
<dbReference type="InterPro" id="IPR054722">
    <property type="entry name" value="PolX-like_BBD"/>
</dbReference>
<evidence type="ECO:0000313" key="2">
    <source>
        <dbReference type="EMBL" id="RDY05904.1"/>
    </source>
</evidence>
<dbReference type="AlphaFoldDB" id="A0A371HT79"/>
<dbReference type="OrthoDB" id="1432157at2759"/>
<accession>A0A371HT79</accession>
<evidence type="ECO:0000259" key="1">
    <source>
        <dbReference type="Pfam" id="PF22936"/>
    </source>
</evidence>
<reference evidence="2" key="1">
    <citation type="submission" date="2018-05" db="EMBL/GenBank/DDBJ databases">
        <title>Draft genome of Mucuna pruriens seed.</title>
        <authorList>
            <person name="Nnadi N.E."/>
            <person name="Vos R."/>
            <person name="Hasami M.H."/>
            <person name="Devisetty U.K."/>
            <person name="Aguiy J.C."/>
        </authorList>
    </citation>
    <scope>NUCLEOTIDE SEQUENCE [LARGE SCALE GENOMIC DNA]</scope>
    <source>
        <strain evidence="2">JCA_2017</strain>
    </source>
</reference>
<sequence length="130" mass="15410">MNAHHVNYVGFDEEHKILLMSYVEMCQHHANSNGDWFLDSRCSNHMCGDKSKFNEIDGTFKHSVKLGNNRKMKVLDKRKWETKYKWCHSCSIRIFYVPKLKNNLFEYRSIARLGANHHDSVRDVQYISSL</sequence>
<organism evidence="2 3">
    <name type="scientific">Mucuna pruriens</name>
    <name type="common">Velvet bean</name>
    <name type="synonym">Dolichos pruriens</name>
    <dbReference type="NCBI Taxonomy" id="157652"/>
    <lineage>
        <taxon>Eukaryota</taxon>
        <taxon>Viridiplantae</taxon>
        <taxon>Streptophyta</taxon>
        <taxon>Embryophyta</taxon>
        <taxon>Tracheophyta</taxon>
        <taxon>Spermatophyta</taxon>
        <taxon>Magnoliopsida</taxon>
        <taxon>eudicotyledons</taxon>
        <taxon>Gunneridae</taxon>
        <taxon>Pentapetalae</taxon>
        <taxon>rosids</taxon>
        <taxon>fabids</taxon>
        <taxon>Fabales</taxon>
        <taxon>Fabaceae</taxon>
        <taxon>Papilionoideae</taxon>
        <taxon>50 kb inversion clade</taxon>
        <taxon>NPAAA clade</taxon>
        <taxon>indigoferoid/millettioid clade</taxon>
        <taxon>Phaseoleae</taxon>
        <taxon>Mucuna</taxon>
    </lineage>
</organism>
<feature type="domain" description="Retrovirus-related Pol polyprotein from transposon TNT 1-94-like beta-barrel" evidence="1">
    <location>
        <begin position="36"/>
        <end position="110"/>
    </location>
</feature>
<keyword evidence="3" id="KW-1185">Reference proteome</keyword>
<comment type="caution">
    <text evidence="2">The sequence shown here is derived from an EMBL/GenBank/DDBJ whole genome shotgun (WGS) entry which is preliminary data.</text>
</comment>